<evidence type="ECO:0000256" key="1">
    <source>
        <dbReference type="SAM" id="MobiDB-lite"/>
    </source>
</evidence>
<keyword evidence="3" id="KW-1185">Reference proteome</keyword>
<feature type="compositionally biased region" description="Pro residues" evidence="1">
    <location>
        <begin position="175"/>
        <end position="193"/>
    </location>
</feature>
<dbReference type="Proteomes" id="UP000613740">
    <property type="component" value="Unassembled WGS sequence"/>
</dbReference>
<feature type="compositionally biased region" description="Low complexity" evidence="1">
    <location>
        <begin position="931"/>
        <end position="948"/>
    </location>
</feature>
<feature type="region of interest" description="Disordered" evidence="1">
    <location>
        <begin position="1687"/>
        <end position="1728"/>
    </location>
</feature>
<feature type="region of interest" description="Disordered" evidence="1">
    <location>
        <begin position="1272"/>
        <end position="1291"/>
    </location>
</feature>
<dbReference type="PANTHER" id="PTHR40903:SF1">
    <property type="entry name" value="HYPHALLY REGULATED CELL WALL PROTEIN 3"/>
    <property type="match status" value="1"/>
</dbReference>
<feature type="compositionally biased region" description="Low complexity" evidence="1">
    <location>
        <begin position="759"/>
        <end position="768"/>
    </location>
</feature>
<dbReference type="EMBL" id="JAEHOD010000002">
    <property type="protein sequence ID" value="KAG2454374.1"/>
    <property type="molecule type" value="Genomic_DNA"/>
</dbReference>
<reference evidence="2" key="1">
    <citation type="journal article" date="2020" name="bioRxiv">
        <title>Comparative genomics of Chlamydomonas.</title>
        <authorList>
            <person name="Craig R.J."/>
            <person name="Hasan A.R."/>
            <person name="Ness R.W."/>
            <person name="Keightley P.D."/>
        </authorList>
    </citation>
    <scope>NUCLEOTIDE SEQUENCE</scope>
    <source>
        <strain evidence="2">CCAP 11/173</strain>
    </source>
</reference>
<feature type="region of interest" description="Disordered" evidence="1">
    <location>
        <begin position="861"/>
        <end position="911"/>
    </location>
</feature>
<feature type="compositionally biased region" description="Low complexity" evidence="1">
    <location>
        <begin position="194"/>
        <end position="207"/>
    </location>
</feature>
<feature type="region of interest" description="Disordered" evidence="1">
    <location>
        <begin position="1072"/>
        <end position="1162"/>
    </location>
</feature>
<feature type="region of interest" description="Disordered" evidence="1">
    <location>
        <begin position="748"/>
        <end position="775"/>
    </location>
</feature>
<feature type="compositionally biased region" description="Low complexity" evidence="1">
    <location>
        <begin position="240"/>
        <end position="250"/>
    </location>
</feature>
<feature type="compositionally biased region" description="Low complexity" evidence="1">
    <location>
        <begin position="1139"/>
        <end position="1152"/>
    </location>
</feature>
<evidence type="ECO:0000313" key="3">
    <source>
        <dbReference type="Proteomes" id="UP000613740"/>
    </source>
</evidence>
<feature type="region of interest" description="Disordered" evidence="1">
    <location>
        <begin position="931"/>
        <end position="990"/>
    </location>
</feature>
<feature type="compositionally biased region" description="Gly residues" evidence="1">
    <location>
        <begin position="223"/>
        <end position="239"/>
    </location>
</feature>
<feature type="compositionally biased region" description="Low complexity" evidence="1">
    <location>
        <begin position="1511"/>
        <end position="1528"/>
    </location>
</feature>
<comment type="caution">
    <text evidence="2">The sequence shown here is derived from an EMBL/GenBank/DDBJ whole genome shotgun (WGS) entry which is preliminary data.</text>
</comment>
<evidence type="ECO:0000313" key="2">
    <source>
        <dbReference type="EMBL" id="KAG2454374.1"/>
    </source>
</evidence>
<feature type="compositionally biased region" description="Gly residues" evidence="1">
    <location>
        <begin position="748"/>
        <end position="758"/>
    </location>
</feature>
<feature type="compositionally biased region" description="Polar residues" evidence="1">
    <location>
        <begin position="93"/>
        <end position="102"/>
    </location>
</feature>
<feature type="region of interest" description="Disordered" evidence="1">
    <location>
        <begin position="1511"/>
        <end position="1534"/>
    </location>
</feature>
<feature type="region of interest" description="Disordered" evidence="1">
    <location>
        <begin position="92"/>
        <end position="262"/>
    </location>
</feature>
<accession>A0A836BD35</accession>
<feature type="compositionally biased region" description="Low complexity" evidence="1">
    <location>
        <begin position="165"/>
        <end position="174"/>
    </location>
</feature>
<gene>
    <name evidence="2" type="ORF">HYH02_001397</name>
</gene>
<protein>
    <submittedName>
        <fullName evidence="2">Uncharacterized protein</fullName>
    </submittedName>
</protein>
<dbReference type="PANTHER" id="PTHR40903">
    <property type="entry name" value="GLYCINE-RICH CELL WALL STRUCTURAL PROTEIN 1-LIKE"/>
    <property type="match status" value="1"/>
</dbReference>
<feature type="compositionally biased region" description="Polar residues" evidence="1">
    <location>
        <begin position="861"/>
        <end position="871"/>
    </location>
</feature>
<proteinExistence type="predicted"/>
<sequence>MQVAVSVVGSSSNGQPTWIYLRNGTSSASICAADPNPQGCSGRGGSGGGGNNGTYWYRCDLSAVSPPHVVRALALLVDPDVVIDAVRLAGYSPLTSSSPAVSGTNSTTTAAGSGGGSSGEAPLPPGAPFLGSLLPSPPPPPPQPPLPPLPPPPRAPPTPGPPPGAAQSPPRALSQPPPLAQPPPPGTPAPQPLPASAATSQPLLLLLPPRPPPASPATAPGNNGNGSGSGSGSGSGNNGRGNSTTAANTGLVAPPSLPKELQAPSAARASAILELKREVKLPASSVSAALSAYYLAAGSGGGGGNSSGAQVAAAGLADALKALFPGSSAVEAVAVDLSVGGLGLMAAAVAGDGGAGISSSNLCSQPQQLEQQRALSQLTQEFLRLSGLASTGATCALDCDKNITGSSSNSGMRWRALLAAAVPGDGGSSSTATANNCTTDGGIAAGVLQPAVMTLTVPASGGSSSALGGGSSSTSFVGMLDGSLQSRALAGLQQLAVEYASLCVPATADAVTATAAFKATYQLPLNELGVQAYFSASGSSSLCAAVATGGAAATADGGSSSTADCLLTPPPAGVTTPDVGSNSTSAPYAASRGHGGNAKGFVKVVIAGAASVGAVVVAALAVIGVVARRRRVLMERDQLQALRMRSYIHVYDGLPARLRMAAAGAPLHRALAQSRKLRRSASAGGAVDGGGFCVRGGKYGETPLTEAAMKVISAAGDQSIVASGKRGGRGTGVANAWGSITAAQHTCGGSGSGGGGGDSSSMSWSTSSAAPGPGTVVAATSEAAAVLPPSSPRRPASIHRCSGAATASAPGILLCTASTDGGGGRRRGSFELTNRASAKGWGGASSLTDLPRDDEVLSVNSPALRAQQQSRHSTDGRDANTGAASSSRSGGTGAAINGGHRRQQQRSYQRQGTLETVLAAALAARSTLLLAASSSSSQPPSMPQQQRPRLQRSRRSYNAATGGSRGRNHNFISSDSEGGPSRSSSLISELSPALPLQQGTQEPGLRVTTVVAVQPWQKPTAASTPFQAGRGGPPAHVLQRKLSLIRVVPDPDELVAGKEGDDDAVDELAAARTAGGSCDDQDESRNGDAFGGWVQAASSDSTSAAITRPQQQQQLLASAARPRTAVLAQRCKPIRPHASRSGARRAAPASVSKTATSGGGAHQPSIVPLVLLAGGVGGAAAPPPSGCTHQQLPARAALTKDSSRASPHLPATWGSAASTTATIPTKHRHQQEEDRSWLRLTAPPAAVTGAAPTSISAAAGPAASTPLVVVSGGGATSSAPHDTSRARSTAAASGTVGALSVCGDVQVLDIESDEEEEVEALTPPSPLRAAATARTAPLQFCGPSNSRISTSKAAAEAAQAGALASTDATAADIAARLCLQAPVQRASAPSIMSQMLPAPLQLVGRPHADVPAAPPTSPPPAPAPAALLANAESLTSALGKFTATPPLLVASRVAASGQRYHRDASGSGAGITLGLRPALKQPSTAVAQAPQQPQQAVPRVPVQLPSPVPPASIGSAAAAAAGRPGTSSRTIAPTATNGGWLLTVGGRGAGSLTAGRQSRQGSASSMTMACGSPHAAWRRRRNSSSASATALGYRLVVSRVRIGTCDTIEGPCLQFLTRRRPLALSSTNTNNAAGVSDSTAGAVMPSAASDAIMPLPVRSFAVSVLSRLLLPGRARRRAAAAAAATTAAMAMPSAVGPQGDEDGDDDTDSSEAAGQDGDEAVKRSPPSAAAAPQWLPLHVLMQQPGAAAALRVFLHRPQWRTFKRGQPYADFAAQWRGRLPRLLHIVTGSSDAASAGATGGSGAGSGGGR</sequence>
<feature type="compositionally biased region" description="Acidic residues" evidence="1">
    <location>
        <begin position="1699"/>
        <end position="1709"/>
    </location>
</feature>
<feature type="compositionally biased region" description="Low complexity" evidence="1">
    <location>
        <begin position="972"/>
        <end position="990"/>
    </location>
</feature>
<name>A0A836BD35_9CHLO</name>
<feature type="compositionally biased region" description="Low complexity" evidence="1">
    <location>
        <begin position="1096"/>
        <end position="1122"/>
    </location>
</feature>
<feature type="compositionally biased region" description="Pro residues" evidence="1">
    <location>
        <begin position="135"/>
        <end position="164"/>
    </location>
</feature>
<organism evidence="2 3">
    <name type="scientific">Chlamydomonas schloesseri</name>
    <dbReference type="NCBI Taxonomy" id="2026947"/>
    <lineage>
        <taxon>Eukaryota</taxon>
        <taxon>Viridiplantae</taxon>
        <taxon>Chlorophyta</taxon>
        <taxon>core chlorophytes</taxon>
        <taxon>Chlorophyceae</taxon>
        <taxon>CS clade</taxon>
        <taxon>Chlamydomonadales</taxon>
        <taxon>Chlamydomonadaceae</taxon>
        <taxon>Chlamydomonas</taxon>
    </lineage>
</organism>